<dbReference type="Pfam" id="PF00328">
    <property type="entry name" value="His_Phos_2"/>
    <property type="match status" value="1"/>
</dbReference>
<evidence type="ECO:0000256" key="11">
    <source>
        <dbReference type="ARBA" id="ARBA00043671"/>
    </source>
</evidence>
<reference evidence="15" key="1">
    <citation type="submission" date="2024-07" db="EMBL/GenBank/DDBJ databases">
        <title>Complete genome sequence of Prevotella sp. YM-2024 GTC17260.</title>
        <authorList>
            <person name="Hayashi M."/>
            <person name="Muto Y."/>
            <person name="Tanaka K."/>
            <person name="Niwa H."/>
        </authorList>
    </citation>
    <scope>NUCLEOTIDE SEQUENCE</scope>
    <source>
        <strain evidence="15">GTC17260</strain>
    </source>
</reference>
<evidence type="ECO:0000256" key="5">
    <source>
        <dbReference type="ARBA" id="ARBA00018097"/>
    </source>
</evidence>
<dbReference type="GO" id="GO:0034417">
    <property type="term" value="F:bisphosphoglycerate 3-phosphatase activity"/>
    <property type="evidence" value="ECO:0007669"/>
    <property type="project" value="UniProtKB-EC"/>
</dbReference>
<proteinExistence type="inferred from homology"/>
<evidence type="ECO:0000256" key="1">
    <source>
        <dbReference type="ARBA" id="ARBA00004370"/>
    </source>
</evidence>
<name>A0AB33JAF3_9BACT</name>
<dbReference type="PANTHER" id="PTHR20963">
    <property type="entry name" value="MULTIPLE INOSITOL POLYPHOSPHATE PHOSPHATASE-RELATED"/>
    <property type="match status" value="1"/>
</dbReference>
<protein>
    <recommendedName>
        <fullName evidence="5">Multiple inositol polyphosphate phosphatase 1</fullName>
        <ecNumber evidence="4">3.1.3.62</ecNumber>
        <ecNumber evidence="3">3.1.3.80</ecNumber>
    </recommendedName>
    <alternativeName>
        <fullName evidence="9">2,3-bisphosphoglycerate 3-phosphatase</fullName>
    </alternativeName>
</protein>
<dbReference type="PANTHER" id="PTHR20963:SF8">
    <property type="entry name" value="MULTIPLE INOSITOL POLYPHOSPHATE PHOSPHATASE 1"/>
    <property type="match status" value="1"/>
</dbReference>
<comment type="catalytic activity">
    <reaction evidence="11">
        <text>1D-myo-inositol 1,2,4,5,6-pentakisphosphate + H2O = 1D-myo-inositol 1,2,5,6-tetrakisphosphate + phosphate</text>
        <dbReference type="Rhea" id="RHEA:77115"/>
        <dbReference type="ChEBI" id="CHEBI:15377"/>
        <dbReference type="ChEBI" id="CHEBI:43474"/>
        <dbReference type="ChEBI" id="CHEBI:57798"/>
        <dbReference type="ChEBI" id="CHEBI:195535"/>
        <dbReference type="EC" id="3.1.3.62"/>
    </reaction>
    <physiologicalReaction direction="left-to-right" evidence="11">
        <dbReference type="Rhea" id="RHEA:77116"/>
    </physiologicalReaction>
</comment>
<gene>
    <name evidence="15" type="ORF">GTC17260_18360</name>
</gene>
<dbReference type="EC" id="3.1.3.62" evidence="4"/>
<dbReference type="GO" id="GO:0016020">
    <property type="term" value="C:membrane"/>
    <property type="evidence" value="ECO:0007669"/>
    <property type="project" value="UniProtKB-SubCell"/>
</dbReference>
<evidence type="ECO:0000256" key="10">
    <source>
        <dbReference type="ARBA" id="ARBA00043668"/>
    </source>
</evidence>
<comment type="catalytic activity">
    <reaction evidence="12">
        <text>1D-myo-inositol hexakisphosphate + H2O = 1D-myo-inositol 1,2,4,5,6-pentakisphosphate + phosphate</text>
        <dbReference type="Rhea" id="RHEA:16989"/>
        <dbReference type="ChEBI" id="CHEBI:15377"/>
        <dbReference type="ChEBI" id="CHEBI:43474"/>
        <dbReference type="ChEBI" id="CHEBI:57798"/>
        <dbReference type="ChEBI" id="CHEBI:58130"/>
        <dbReference type="EC" id="3.1.3.62"/>
    </reaction>
    <physiologicalReaction direction="left-to-right" evidence="12">
        <dbReference type="Rhea" id="RHEA:16990"/>
    </physiologicalReaction>
</comment>
<comment type="subcellular location">
    <subcellularLocation>
        <location evidence="1">Membrane</location>
    </subcellularLocation>
</comment>
<keyword evidence="6 14" id="KW-0732">Signal</keyword>
<evidence type="ECO:0000256" key="13">
    <source>
        <dbReference type="ARBA" id="ARBA00043832"/>
    </source>
</evidence>
<dbReference type="SUPFAM" id="SSF53254">
    <property type="entry name" value="Phosphoglycerate mutase-like"/>
    <property type="match status" value="1"/>
</dbReference>
<dbReference type="EC" id="3.1.3.80" evidence="3"/>
<feature type="signal peptide" evidence="14">
    <location>
        <begin position="1"/>
        <end position="20"/>
    </location>
</feature>
<sequence>MMKKTMLVLSALLYTVMVFAQQSRIDIKANPLFSASSYYAYPGPQQKQLTPAPAGYKPFYISHYGRHGSRWLINKNDYIQPVSVLQRADSLGKLTALGRDVLRRLTLIRDASKNRYGELTQLGGEQHRQIAKRMIQNFPEVFAGKTNIDARSTTVIRCILSMENALQQLLIVNPELQIKQDASNHDMYYMNYDDPVLSKNKMPAKAEAAYKTFGKKYLHYDSVLNRLFNDSSYWKHQVNYDLLYRRLFSNASNVQSTELRHNLSLYDIYNEQEIYDNWRTENAWWYIAYGGSPLNGGTQPFTQRNLLRNIIAQADSCLQLEHPGATLRYGHDTVIMPLTCLLDLDGLGMQVENLEELETRGWYSYRIFPMASNIQFVFYRKSAADKDVIFKVLRNENEATLPIKTDIAPYYHWKDFKAYFLKKLDSYKE</sequence>
<dbReference type="InterPro" id="IPR000560">
    <property type="entry name" value="His_Pase_clade-2"/>
</dbReference>
<evidence type="ECO:0000256" key="3">
    <source>
        <dbReference type="ARBA" id="ARBA00012976"/>
    </source>
</evidence>
<evidence type="ECO:0000256" key="2">
    <source>
        <dbReference type="ARBA" id="ARBA00008422"/>
    </source>
</evidence>
<organism evidence="15">
    <name type="scientific">Prevotella sp. GTC17260</name>
    <dbReference type="NCBI Taxonomy" id="3236796"/>
    <lineage>
        <taxon>Bacteria</taxon>
        <taxon>Pseudomonadati</taxon>
        <taxon>Bacteroidota</taxon>
        <taxon>Bacteroidia</taxon>
        <taxon>Bacteroidales</taxon>
        <taxon>Prevotellaceae</taxon>
        <taxon>Prevotella</taxon>
    </lineage>
</organism>
<evidence type="ECO:0000256" key="12">
    <source>
        <dbReference type="ARBA" id="ARBA00043691"/>
    </source>
</evidence>
<feature type="chain" id="PRO_5044278968" description="Multiple inositol polyphosphate phosphatase 1" evidence="14">
    <location>
        <begin position="21"/>
        <end position="429"/>
    </location>
</feature>
<evidence type="ECO:0000256" key="14">
    <source>
        <dbReference type="SAM" id="SignalP"/>
    </source>
</evidence>
<keyword evidence="8" id="KW-0472">Membrane</keyword>
<evidence type="ECO:0000256" key="7">
    <source>
        <dbReference type="ARBA" id="ARBA00022801"/>
    </source>
</evidence>
<dbReference type="AlphaFoldDB" id="A0AB33JAF3"/>
<comment type="catalytic activity">
    <reaction evidence="13">
        <text>(2R)-2,3-bisphosphoglycerate + H2O = (2R)-2-phosphoglycerate + phosphate</text>
        <dbReference type="Rhea" id="RHEA:27381"/>
        <dbReference type="ChEBI" id="CHEBI:15377"/>
        <dbReference type="ChEBI" id="CHEBI:43474"/>
        <dbReference type="ChEBI" id="CHEBI:58248"/>
        <dbReference type="ChEBI" id="CHEBI:58289"/>
        <dbReference type="EC" id="3.1.3.80"/>
    </reaction>
    <physiologicalReaction direction="left-to-right" evidence="13">
        <dbReference type="Rhea" id="RHEA:27382"/>
    </physiologicalReaction>
</comment>
<keyword evidence="7" id="KW-0378">Hydrolase</keyword>
<evidence type="ECO:0000313" key="15">
    <source>
        <dbReference type="EMBL" id="BFO79201.1"/>
    </source>
</evidence>
<evidence type="ECO:0000256" key="9">
    <source>
        <dbReference type="ARBA" id="ARBA00031642"/>
    </source>
</evidence>
<evidence type="ECO:0000256" key="8">
    <source>
        <dbReference type="ARBA" id="ARBA00023136"/>
    </source>
</evidence>
<accession>A0AB33JAF3</accession>
<dbReference type="InterPro" id="IPR029033">
    <property type="entry name" value="His_PPase_superfam"/>
</dbReference>
<dbReference type="Gene3D" id="3.40.50.1240">
    <property type="entry name" value="Phosphoglycerate mutase-like"/>
    <property type="match status" value="1"/>
</dbReference>
<dbReference type="EMBL" id="AP035788">
    <property type="protein sequence ID" value="BFO79201.1"/>
    <property type="molecule type" value="Genomic_DNA"/>
</dbReference>
<evidence type="ECO:0000256" key="6">
    <source>
        <dbReference type="ARBA" id="ARBA00022729"/>
    </source>
</evidence>
<comment type="similarity">
    <text evidence="2">Belongs to the histidine acid phosphatase family. MINPP1 subfamily.</text>
</comment>
<comment type="catalytic activity">
    <reaction evidence="10">
        <text>1D-myo-inositol 1,2,5,6-tetrakisphosphate + H2O = 1D-myo-inositol 1,2,6-trisphosphate + phosphate</text>
        <dbReference type="Rhea" id="RHEA:77119"/>
        <dbReference type="ChEBI" id="CHEBI:15377"/>
        <dbReference type="ChEBI" id="CHEBI:43474"/>
        <dbReference type="ChEBI" id="CHEBI:195535"/>
        <dbReference type="ChEBI" id="CHEBI:195537"/>
        <dbReference type="EC" id="3.1.3.62"/>
    </reaction>
    <physiologicalReaction direction="left-to-right" evidence="10">
        <dbReference type="Rhea" id="RHEA:77120"/>
    </physiologicalReaction>
</comment>
<evidence type="ECO:0000256" key="4">
    <source>
        <dbReference type="ARBA" id="ARBA00013040"/>
    </source>
</evidence>